<feature type="region of interest" description="Disordered" evidence="1">
    <location>
        <begin position="236"/>
        <end position="270"/>
    </location>
</feature>
<evidence type="ECO:0000256" key="2">
    <source>
        <dbReference type="SAM" id="SignalP"/>
    </source>
</evidence>
<gene>
    <name evidence="3" type="ORF">GCM10025782_12830</name>
</gene>
<feature type="signal peptide" evidence="2">
    <location>
        <begin position="1"/>
        <end position="21"/>
    </location>
</feature>
<organism evidence="3 4">
    <name type="scientific">Pedococcus ginsenosidimutans</name>
    <dbReference type="NCBI Taxonomy" id="490570"/>
    <lineage>
        <taxon>Bacteria</taxon>
        <taxon>Bacillati</taxon>
        <taxon>Actinomycetota</taxon>
        <taxon>Actinomycetes</taxon>
        <taxon>Micrococcales</taxon>
        <taxon>Intrasporangiaceae</taxon>
        <taxon>Pedococcus</taxon>
    </lineage>
</organism>
<protein>
    <recommendedName>
        <fullName evidence="5">Glycogen debranching protein</fullName>
    </recommendedName>
</protein>
<accession>A0ABP8XX04</accession>
<feature type="chain" id="PRO_5046890742" description="Glycogen debranching protein" evidence="2">
    <location>
        <begin position="22"/>
        <end position="878"/>
    </location>
</feature>
<reference evidence="4" key="1">
    <citation type="journal article" date="2019" name="Int. J. Syst. Evol. Microbiol.">
        <title>The Global Catalogue of Microorganisms (GCM) 10K type strain sequencing project: providing services to taxonomists for standard genome sequencing and annotation.</title>
        <authorList>
            <consortium name="The Broad Institute Genomics Platform"/>
            <consortium name="The Broad Institute Genome Sequencing Center for Infectious Disease"/>
            <person name="Wu L."/>
            <person name="Ma J."/>
        </authorList>
    </citation>
    <scope>NUCLEOTIDE SEQUENCE [LARGE SCALE GENOMIC DNA]</scope>
    <source>
        <strain evidence="4">JCM 18961</strain>
    </source>
</reference>
<keyword evidence="4" id="KW-1185">Reference proteome</keyword>
<evidence type="ECO:0008006" key="5">
    <source>
        <dbReference type="Google" id="ProtNLM"/>
    </source>
</evidence>
<dbReference type="EMBL" id="BAABLO010000004">
    <property type="protein sequence ID" value="GAA4717168.1"/>
    <property type="molecule type" value="Genomic_DNA"/>
</dbReference>
<sequence length="878" mass="93280">MSRSLTAAACAVALGTTVMVAQLPADATPRAASTTTTTTTTTTTGAADELAVSTRLADRREVSAGTRAYSIGFEDGRFYANGWHITGEMGGVWTAPLKLVDGVWFGLDNQWVGPATTFTSGWGYSRYTLPDTAGLKVSRTDFVPDGVRGALFGLTVTNPGAARTTTLTVDAHSELMGQYPWGFTGVTPNASDNLPDHGLYDGKNLQFTDQGALPGAPAHDYAALVGTAVTPTSGQVGDQFYGAQPGHRCTGTEPGAPADPKPSACDDGPFGRGTGGRLTYSLDLPAGGSRTVWLAVAGSDQGLQAAHTELDKALADPGAALAQKQASRQALSQMTQLSLPGDPLVQQAVEWGKQNMADLTQNATNLQVRWTNQGKQFPAPSGTVPSATWIGAGFPDYPWIFGTDAEYTAFASVSVGQFEAIKGHLRTLREVSDLLNNRSGVVTHEVVSDGSIWFGQDSRTQNADGTTAYNFNTDETVKFPSTVALLWRWTGDNAFRDEMYDFSVRNLRYVTNQLDADHDGWPEGLGNVERGGMGPEKLDNTVYYIRGLYDLADMAKSRHDGTTYAWANNLARQISSRFDSTWWYAAASQYADSLVDPGDVQSFQKHWIGQTPMEAELQVNGRTQAGLAPYAHGNAALAGRENDCYSGTAPLSTGLFHTGCGGGANGQGEKVIFGLTTSIQSVGEGNYGRLGAGQQQRYTHALADPMFAEPATGGTPDEQPGAMPEIFPSPDQGANIDRCWTCRSMFMQAWGNYGTAWAVVHQWLGVQPDLGNGQLVVVPQVPSGQPSASVTHLRLGGGFADVAASVSGTRYTTTLDVPRSVGARKVWIGHTLPRGSQVASVLLDGRSLDTWTTRTTNRGLEVTVPTGSGSHTLVVASR</sequence>
<dbReference type="InterPro" id="IPR012341">
    <property type="entry name" value="6hp_glycosidase-like_sf"/>
</dbReference>
<dbReference type="RefSeq" id="WP_345501945.1">
    <property type="nucleotide sequence ID" value="NZ_BAABLO010000004.1"/>
</dbReference>
<evidence type="ECO:0000256" key="1">
    <source>
        <dbReference type="SAM" id="MobiDB-lite"/>
    </source>
</evidence>
<evidence type="ECO:0000313" key="3">
    <source>
        <dbReference type="EMBL" id="GAA4717168.1"/>
    </source>
</evidence>
<evidence type="ECO:0000313" key="4">
    <source>
        <dbReference type="Proteomes" id="UP001500556"/>
    </source>
</evidence>
<dbReference type="SUPFAM" id="SSF48208">
    <property type="entry name" value="Six-hairpin glycosidases"/>
    <property type="match status" value="1"/>
</dbReference>
<dbReference type="Gene3D" id="1.50.10.10">
    <property type="match status" value="1"/>
</dbReference>
<proteinExistence type="predicted"/>
<name>A0ABP8XX04_9MICO</name>
<dbReference type="InterPro" id="IPR008928">
    <property type="entry name" value="6-hairpin_glycosidase_sf"/>
</dbReference>
<dbReference type="Proteomes" id="UP001500556">
    <property type="component" value="Unassembled WGS sequence"/>
</dbReference>
<keyword evidence="2" id="KW-0732">Signal</keyword>
<comment type="caution">
    <text evidence="3">The sequence shown here is derived from an EMBL/GenBank/DDBJ whole genome shotgun (WGS) entry which is preliminary data.</text>
</comment>